<comment type="similarity">
    <text evidence="2">Belongs to the DedA family.</text>
</comment>
<feature type="domain" description="Phosphatidic acid phosphatase type 2/haloperoxidase" evidence="9">
    <location>
        <begin position="344"/>
        <end position="455"/>
    </location>
</feature>
<dbReference type="Gene3D" id="1.20.144.10">
    <property type="entry name" value="Phosphatidic acid phosphatase type 2/haloperoxidase"/>
    <property type="match status" value="2"/>
</dbReference>
<evidence type="ECO:0000313" key="11">
    <source>
        <dbReference type="Proteomes" id="UP000885680"/>
    </source>
</evidence>
<dbReference type="InterPro" id="IPR000326">
    <property type="entry name" value="PAP2/HPO"/>
</dbReference>
<feature type="transmembrane region" description="Helical" evidence="8">
    <location>
        <begin position="386"/>
        <end position="406"/>
    </location>
</feature>
<dbReference type="AlphaFoldDB" id="A0A9C9TJQ1"/>
<dbReference type="Proteomes" id="UP000885680">
    <property type="component" value="Unassembled WGS sequence"/>
</dbReference>
<feature type="region of interest" description="Disordered" evidence="7">
    <location>
        <begin position="1"/>
        <end position="21"/>
    </location>
</feature>
<keyword evidence="6 8" id="KW-0472">Membrane</keyword>
<feature type="transmembrane region" description="Helical" evidence="8">
    <location>
        <begin position="470"/>
        <end position="487"/>
    </location>
</feature>
<evidence type="ECO:0000256" key="8">
    <source>
        <dbReference type="SAM" id="Phobius"/>
    </source>
</evidence>
<sequence length="696" mass="74697">MSSRWANCFTDPRGPSKPTGDADMTQTIVDLISQHTQTALAVVFFVSLGEALFLIGLFIPSTVVLVAAGGLVGAGKLPFLPILLLASAGAVVGDALSFWVGHHFKGRLRSVWPFSRYGALIDKGEAFFGRHGGKSIFIGRFVPGVKAIVPGIAGMVGMNFGWFSVINVVSAFAWAGAHIIPAAGIGRGLSRVHSFDPRLAILGVVLLATLLVLYYLGKIAYGFAYPVFDRWRLGRIERRGPSASRLARYETHILSNHRNIVGWTLVLMVAALAAGGFLTLLGNLLFDPELKLIDKAVYNFLQSFRSDAGTRIVTAVTMAADGFVLTGLSLALVAWLLIRRHFRVAVTAAMAVATSSLFVPLVKGIIQRPRPTMLYAGAESFSFPSGHATLSMTVFGVLAVIVASHLAPRWRPLAIGAAIGAALIIAFTRLYLGAHWLSDVAAGVSFGLLVTAIFAFLTRRQDRAIRLGPLLAVLLPVYLGTYSYHLWKDYDRWTVNYAPVPIAEQISPQEWLADGWRRIAERRLTIAGDQAEVLRIQTDLSLSGLTVRLEPSGWTPLAVGGLLETLLPSRVSLAERPAAPLLHDGRRPVAAYAKPGPASDQRLILTFWPSSFQLGPGEDGRPVLVGGLSLEMLDPIAGGYAILEIAEDSQVLSNDLDSLIQSLAPGAASTASSDILLLPKNGAAMIEAPVLDGRWP</sequence>
<feature type="transmembrane region" description="Helical" evidence="8">
    <location>
        <begin position="79"/>
        <end position="100"/>
    </location>
</feature>
<feature type="transmembrane region" description="Helical" evidence="8">
    <location>
        <begin position="344"/>
        <end position="366"/>
    </location>
</feature>
<feature type="transmembrane region" description="Helical" evidence="8">
    <location>
        <begin position="312"/>
        <end position="337"/>
    </location>
</feature>
<evidence type="ECO:0000256" key="1">
    <source>
        <dbReference type="ARBA" id="ARBA00004651"/>
    </source>
</evidence>
<accession>A0A9C9TJQ1</accession>
<evidence type="ECO:0000256" key="2">
    <source>
        <dbReference type="ARBA" id="ARBA00010792"/>
    </source>
</evidence>
<protein>
    <submittedName>
        <fullName evidence="10">Phosphatase PAP2 family protein</fullName>
    </submittedName>
</protein>
<organism evidence="10 11">
    <name type="scientific">Aurantimonas coralicida</name>
    <dbReference type="NCBI Taxonomy" id="182270"/>
    <lineage>
        <taxon>Bacteria</taxon>
        <taxon>Pseudomonadati</taxon>
        <taxon>Pseudomonadota</taxon>
        <taxon>Alphaproteobacteria</taxon>
        <taxon>Hyphomicrobiales</taxon>
        <taxon>Aurantimonadaceae</taxon>
        <taxon>Aurantimonas</taxon>
    </lineage>
</organism>
<feature type="transmembrane region" description="Helical" evidence="8">
    <location>
        <begin position="440"/>
        <end position="458"/>
    </location>
</feature>
<dbReference type="SMART" id="SM00014">
    <property type="entry name" value="acidPPc"/>
    <property type="match status" value="1"/>
</dbReference>
<evidence type="ECO:0000256" key="3">
    <source>
        <dbReference type="ARBA" id="ARBA00022475"/>
    </source>
</evidence>
<evidence type="ECO:0000256" key="5">
    <source>
        <dbReference type="ARBA" id="ARBA00022989"/>
    </source>
</evidence>
<dbReference type="InterPro" id="IPR032816">
    <property type="entry name" value="VTT_dom"/>
</dbReference>
<keyword evidence="5 8" id="KW-1133">Transmembrane helix</keyword>
<feature type="transmembrane region" description="Helical" evidence="8">
    <location>
        <begin position="260"/>
        <end position="286"/>
    </location>
</feature>
<dbReference type="PANTHER" id="PTHR30353:SF15">
    <property type="entry name" value="INNER MEMBRANE PROTEIN YABI"/>
    <property type="match status" value="1"/>
</dbReference>
<dbReference type="GO" id="GO:0005886">
    <property type="term" value="C:plasma membrane"/>
    <property type="evidence" value="ECO:0007669"/>
    <property type="project" value="UniProtKB-SubCell"/>
</dbReference>
<dbReference type="EMBL" id="DRGN01000317">
    <property type="protein sequence ID" value="HEU03016.1"/>
    <property type="molecule type" value="Genomic_DNA"/>
</dbReference>
<name>A0A9C9TJQ1_9HYPH</name>
<feature type="transmembrane region" description="Helical" evidence="8">
    <location>
        <begin position="160"/>
        <end position="180"/>
    </location>
</feature>
<evidence type="ECO:0000256" key="6">
    <source>
        <dbReference type="ARBA" id="ARBA00023136"/>
    </source>
</evidence>
<dbReference type="InterPro" id="IPR036938">
    <property type="entry name" value="PAP2/HPO_sf"/>
</dbReference>
<evidence type="ECO:0000259" key="9">
    <source>
        <dbReference type="SMART" id="SM00014"/>
    </source>
</evidence>
<dbReference type="SUPFAM" id="SSF48317">
    <property type="entry name" value="Acid phosphatase/Vanadium-dependent haloperoxidase"/>
    <property type="match status" value="1"/>
</dbReference>
<feature type="transmembrane region" description="Helical" evidence="8">
    <location>
        <begin position="413"/>
        <end position="434"/>
    </location>
</feature>
<evidence type="ECO:0000313" key="10">
    <source>
        <dbReference type="EMBL" id="HEU03016.1"/>
    </source>
</evidence>
<gene>
    <name evidence="10" type="ORF">ENH89_22405</name>
</gene>
<evidence type="ECO:0000256" key="4">
    <source>
        <dbReference type="ARBA" id="ARBA00022692"/>
    </source>
</evidence>
<feature type="transmembrane region" description="Helical" evidence="8">
    <location>
        <begin position="39"/>
        <end position="59"/>
    </location>
</feature>
<keyword evidence="4 8" id="KW-0812">Transmembrane</keyword>
<dbReference type="InterPro" id="IPR032818">
    <property type="entry name" value="DedA-like"/>
</dbReference>
<dbReference type="PANTHER" id="PTHR30353">
    <property type="entry name" value="INNER MEMBRANE PROTEIN DEDA-RELATED"/>
    <property type="match status" value="1"/>
</dbReference>
<proteinExistence type="inferred from homology"/>
<dbReference type="Pfam" id="PF01569">
    <property type="entry name" value="PAP2"/>
    <property type="match status" value="1"/>
</dbReference>
<keyword evidence="3" id="KW-1003">Cell membrane</keyword>
<comment type="subcellular location">
    <subcellularLocation>
        <location evidence="1">Cell membrane</location>
        <topology evidence="1">Multi-pass membrane protein</topology>
    </subcellularLocation>
</comment>
<reference evidence="10" key="1">
    <citation type="journal article" date="2020" name="mSystems">
        <title>Genome- and Community-Level Interaction Insights into Carbon Utilization and Element Cycling Functions of Hydrothermarchaeota in Hydrothermal Sediment.</title>
        <authorList>
            <person name="Zhou Z."/>
            <person name="Liu Y."/>
            <person name="Xu W."/>
            <person name="Pan J."/>
            <person name="Luo Z.H."/>
            <person name="Li M."/>
        </authorList>
    </citation>
    <scope>NUCLEOTIDE SEQUENCE</scope>
    <source>
        <strain evidence="10">HyVt-347</strain>
    </source>
</reference>
<comment type="caution">
    <text evidence="10">The sequence shown here is derived from an EMBL/GenBank/DDBJ whole genome shotgun (WGS) entry which is preliminary data.</text>
</comment>
<evidence type="ECO:0000256" key="7">
    <source>
        <dbReference type="SAM" id="MobiDB-lite"/>
    </source>
</evidence>
<dbReference type="Pfam" id="PF09335">
    <property type="entry name" value="VTT_dom"/>
    <property type="match status" value="1"/>
</dbReference>
<feature type="transmembrane region" description="Helical" evidence="8">
    <location>
        <begin position="200"/>
        <end position="228"/>
    </location>
</feature>
<dbReference type="CDD" id="cd03392">
    <property type="entry name" value="PAP2_like_2"/>
    <property type="match status" value="1"/>
</dbReference>